<dbReference type="AlphaFoldDB" id="A0A1J5PEF9"/>
<proteinExistence type="predicted"/>
<sequence length="298" mass="33330">MSALTSPASGRVYGVQRVCAAWAFPRASYYASDPAGLGADTVGKRGPKTALDDAQLLALIRTDLAQSPFRGEGHRKVFGRLRYVAGHRVGRNRILRLMRLHRLLSPHRGTPVPAKAHDGRIITAAPNLRWATDGAKVWTTDDGWLWLFTTLEHWNAECLGHHVCKRGDRFAAYEPVAQALTRVFGSTAPAVARGVELRHDHGSQYLTDYFQGQSRFHGFTPSFAFVGEPETNGVVERFNRTIKEQIIHGRTYRNRAELAAAVATFVALYNREWRLEKLRYKSPLEARLAFNQSIPLAA</sequence>
<dbReference type="GO" id="GO:0015074">
    <property type="term" value="P:DNA integration"/>
    <property type="evidence" value="ECO:0007669"/>
    <property type="project" value="InterPro"/>
</dbReference>
<dbReference type="PANTHER" id="PTHR46889:SF4">
    <property type="entry name" value="TRANSPOSASE INSO FOR INSERTION SEQUENCE ELEMENT IS911B-RELATED"/>
    <property type="match status" value="1"/>
</dbReference>
<evidence type="ECO:0000313" key="2">
    <source>
        <dbReference type="EMBL" id="OIQ69610.1"/>
    </source>
</evidence>
<protein>
    <submittedName>
        <fullName evidence="2">IS2 transposase TnpB</fullName>
    </submittedName>
</protein>
<dbReference type="PANTHER" id="PTHR46889">
    <property type="entry name" value="TRANSPOSASE INSF FOR INSERTION SEQUENCE IS3B-RELATED"/>
    <property type="match status" value="1"/>
</dbReference>
<dbReference type="Gene3D" id="3.30.420.10">
    <property type="entry name" value="Ribonuclease H-like superfamily/Ribonuclease H"/>
    <property type="match status" value="1"/>
</dbReference>
<accession>A0A1J5PEF9</accession>
<gene>
    <name evidence="2" type="ORF">GALL_487860</name>
</gene>
<dbReference type="PROSITE" id="PS50994">
    <property type="entry name" value="INTEGRASE"/>
    <property type="match status" value="1"/>
</dbReference>
<dbReference type="InterPro" id="IPR001584">
    <property type="entry name" value="Integrase_cat-core"/>
</dbReference>
<dbReference type="InterPro" id="IPR012337">
    <property type="entry name" value="RNaseH-like_sf"/>
</dbReference>
<name>A0A1J5PEF9_9ZZZZ</name>
<organism evidence="2">
    <name type="scientific">mine drainage metagenome</name>
    <dbReference type="NCBI Taxonomy" id="410659"/>
    <lineage>
        <taxon>unclassified sequences</taxon>
        <taxon>metagenomes</taxon>
        <taxon>ecological metagenomes</taxon>
    </lineage>
</organism>
<dbReference type="GO" id="GO:0003676">
    <property type="term" value="F:nucleic acid binding"/>
    <property type="evidence" value="ECO:0007669"/>
    <property type="project" value="InterPro"/>
</dbReference>
<dbReference type="InterPro" id="IPR036397">
    <property type="entry name" value="RNaseH_sf"/>
</dbReference>
<dbReference type="Pfam" id="PF13683">
    <property type="entry name" value="rve_3"/>
    <property type="match status" value="1"/>
</dbReference>
<dbReference type="EMBL" id="MLJW01004628">
    <property type="protein sequence ID" value="OIQ69610.1"/>
    <property type="molecule type" value="Genomic_DNA"/>
</dbReference>
<reference evidence="2" key="1">
    <citation type="submission" date="2016-10" db="EMBL/GenBank/DDBJ databases">
        <title>Sequence of Gallionella enrichment culture.</title>
        <authorList>
            <person name="Poehlein A."/>
            <person name="Muehling M."/>
            <person name="Daniel R."/>
        </authorList>
    </citation>
    <scope>NUCLEOTIDE SEQUENCE</scope>
</reference>
<dbReference type="SUPFAM" id="SSF53098">
    <property type="entry name" value="Ribonuclease H-like"/>
    <property type="match status" value="1"/>
</dbReference>
<dbReference type="InterPro" id="IPR050900">
    <property type="entry name" value="Transposase_IS3/IS150/IS904"/>
</dbReference>
<comment type="caution">
    <text evidence="2">The sequence shown here is derived from an EMBL/GenBank/DDBJ whole genome shotgun (WGS) entry which is preliminary data.</text>
</comment>
<evidence type="ECO:0000259" key="1">
    <source>
        <dbReference type="PROSITE" id="PS50994"/>
    </source>
</evidence>
<feature type="domain" description="Integrase catalytic" evidence="1">
    <location>
        <begin position="122"/>
        <end position="291"/>
    </location>
</feature>